<reference evidence="3" key="2">
    <citation type="submission" date="2020-09" db="EMBL/GenBank/DDBJ databases">
        <authorList>
            <person name="Sun Q."/>
            <person name="Zhou Y."/>
        </authorList>
    </citation>
    <scope>NUCLEOTIDE SEQUENCE</scope>
    <source>
        <strain evidence="3">CGMCC 1.12813</strain>
    </source>
</reference>
<evidence type="ECO:0000313" key="3">
    <source>
        <dbReference type="EMBL" id="GGB11817.1"/>
    </source>
</evidence>
<comment type="caution">
    <text evidence="3">The sequence shown here is derived from an EMBL/GenBank/DDBJ whole genome shotgun (WGS) entry which is preliminary data.</text>
</comment>
<accession>A0A916WMB5</accession>
<gene>
    <name evidence="3" type="ORF">GCM10010979_27680</name>
</gene>
<feature type="region of interest" description="Disordered" evidence="1">
    <location>
        <begin position="125"/>
        <end position="145"/>
    </location>
</feature>
<evidence type="ECO:0000256" key="2">
    <source>
        <dbReference type="SAM" id="Phobius"/>
    </source>
</evidence>
<keyword evidence="2" id="KW-1133">Transmembrane helix</keyword>
<dbReference type="InterPro" id="IPR014717">
    <property type="entry name" value="Transl_elong_EF1B/ribsomal_bS6"/>
</dbReference>
<feature type="transmembrane region" description="Helical" evidence="2">
    <location>
        <begin position="5"/>
        <end position="24"/>
    </location>
</feature>
<dbReference type="Proteomes" id="UP000606922">
    <property type="component" value="Unassembled WGS sequence"/>
</dbReference>
<name>A0A916WMB5_9MICO</name>
<evidence type="ECO:0000313" key="4">
    <source>
        <dbReference type="Proteomes" id="UP000606922"/>
    </source>
</evidence>
<reference evidence="3" key="1">
    <citation type="journal article" date="2014" name="Int. J. Syst. Evol. Microbiol.">
        <title>Complete genome sequence of Corynebacterium casei LMG S-19264T (=DSM 44701T), isolated from a smear-ripened cheese.</title>
        <authorList>
            <consortium name="US DOE Joint Genome Institute (JGI-PGF)"/>
            <person name="Walter F."/>
            <person name="Albersmeier A."/>
            <person name="Kalinowski J."/>
            <person name="Ruckert C."/>
        </authorList>
    </citation>
    <scope>NUCLEOTIDE SEQUENCE</scope>
    <source>
        <strain evidence="3">CGMCC 1.12813</strain>
    </source>
</reference>
<evidence type="ECO:0000256" key="1">
    <source>
        <dbReference type="SAM" id="MobiDB-lite"/>
    </source>
</evidence>
<proteinExistence type="predicted"/>
<organism evidence="3 4">
    <name type="scientific">Conyzicola nivalis</name>
    <dbReference type="NCBI Taxonomy" id="1477021"/>
    <lineage>
        <taxon>Bacteria</taxon>
        <taxon>Bacillati</taxon>
        <taxon>Actinomycetota</taxon>
        <taxon>Actinomycetes</taxon>
        <taxon>Micrococcales</taxon>
        <taxon>Microbacteriaceae</taxon>
        <taxon>Conyzicola</taxon>
    </lineage>
</organism>
<keyword evidence="2" id="KW-0812">Transmembrane</keyword>
<protein>
    <submittedName>
        <fullName evidence="3">Uncharacterized protein</fullName>
    </submittedName>
</protein>
<dbReference type="RefSeq" id="WP_188511374.1">
    <property type="nucleotide sequence ID" value="NZ_BMGB01000002.1"/>
</dbReference>
<keyword evidence="2" id="KW-0472">Membrane</keyword>
<sequence>MRNRLWNIVAVGIMVAILAGGWFLGVDPQLSAARASNEQSAAVEAQNDLTSATADQLARAEEDLPALQDELATLQRSIPATAQTSAFIDDLNVLANAAGVTVSAIAVSDAQPYVAPVAADVPAAATAETPAEGETAEAAPDVDPLAPPAVTSPLVGSDNFVLVPISVEVKGSAQAVLDFVSGLQSGKRLFLVTSYSSSLGTEEEGAGIVTATTTGYIYALLGQYSE</sequence>
<dbReference type="AlphaFoldDB" id="A0A916WMB5"/>
<feature type="compositionally biased region" description="Low complexity" evidence="1">
    <location>
        <begin position="125"/>
        <end position="144"/>
    </location>
</feature>
<dbReference type="Gene3D" id="3.30.70.60">
    <property type="match status" value="1"/>
</dbReference>
<keyword evidence="4" id="KW-1185">Reference proteome</keyword>
<dbReference type="EMBL" id="BMGB01000002">
    <property type="protein sequence ID" value="GGB11817.1"/>
    <property type="molecule type" value="Genomic_DNA"/>
</dbReference>